<proteinExistence type="predicted"/>
<dbReference type="Proteomes" id="UP001139260">
    <property type="component" value="Unassembled WGS sequence"/>
</dbReference>
<gene>
    <name evidence="3" type="ORF">MW871_14965</name>
</gene>
<feature type="transmembrane region" description="Helical" evidence="2">
    <location>
        <begin position="62"/>
        <end position="90"/>
    </location>
</feature>
<keyword evidence="2" id="KW-0812">Transmembrane</keyword>
<evidence type="ECO:0000256" key="2">
    <source>
        <dbReference type="SAM" id="Phobius"/>
    </source>
</evidence>
<evidence type="ECO:0000313" key="3">
    <source>
        <dbReference type="EMBL" id="MCK8143189.1"/>
    </source>
</evidence>
<evidence type="ECO:0000256" key="1">
    <source>
        <dbReference type="SAM" id="Coils"/>
    </source>
</evidence>
<evidence type="ECO:0000313" key="4">
    <source>
        <dbReference type="Proteomes" id="UP001139260"/>
    </source>
</evidence>
<organism evidence="3 4">
    <name type="scientific">Flavobacterium pygoscelis</name>
    <dbReference type="NCBI Taxonomy" id="2893176"/>
    <lineage>
        <taxon>Bacteria</taxon>
        <taxon>Pseudomonadati</taxon>
        <taxon>Bacteroidota</taxon>
        <taxon>Flavobacteriia</taxon>
        <taxon>Flavobacteriales</taxon>
        <taxon>Flavobacteriaceae</taxon>
        <taxon>Flavobacterium</taxon>
    </lineage>
</organism>
<reference evidence="3" key="1">
    <citation type="submission" date="2022-04" db="EMBL/GenBank/DDBJ databases">
        <title>Flavobacterium pygoscelis sp. nov. isolated from Chinstrap chick (Pygoscelis antarcticus).</title>
        <authorList>
            <person name="Irgang R."/>
            <person name="Poblete-Morales M."/>
            <person name="Avendano-Herrera R."/>
        </authorList>
    </citation>
    <scope>NUCLEOTIDE SEQUENCE</scope>
    <source>
        <strain evidence="3">I-SCBP12n</strain>
    </source>
</reference>
<dbReference type="RefSeq" id="WP_248429222.1">
    <property type="nucleotide sequence ID" value="NZ_JALNUB010000013.1"/>
</dbReference>
<keyword evidence="4" id="KW-1185">Reference proteome</keyword>
<feature type="coiled-coil region" evidence="1">
    <location>
        <begin position="125"/>
        <end position="163"/>
    </location>
</feature>
<dbReference type="EMBL" id="JALNUB010000013">
    <property type="protein sequence ID" value="MCK8143189.1"/>
    <property type="molecule type" value="Genomic_DNA"/>
</dbReference>
<sequence>MTFFDFLKDLNDTAKERLKTPISGAFIFSFAIYNWRPIAQLFLSTNSIEDRIEIINVEYCNWSAIIVPIVMALIYTLIVPAIMIMIDWILVPIKKNRITRIYVSKEFLTEKKIKYASQEFKLKSVETGNKQIEEFQMKIKTLEESLKQMNNSYNNTISELNERLSQSNLLNVNYLEEVNFLKTNKESEESDSYIIKTIPKKIKEQFLRINYSRTDGEIDFSNHDVSESLIKYLIAYNLVKKHNEDGKFYITTKGVNLFHHLNMVNNL</sequence>
<keyword evidence="2" id="KW-1133">Transmembrane helix</keyword>
<keyword evidence="1" id="KW-0175">Coiled coil</keyword>
<name>A0A9X1XU04_9FLAO</name>
<keyword evidence="2" id="KW-0472">Membrane</keyword>
<protein>
    <submittedName>
        <fullName evidence="3">Uncharacterized protein</fullName>
    </submittedName>
</protein>
<comment type="caution">
    <text evidence="3">The sequence shown here is derived from an EMBL/GenBank/DDBJ whole genome shotgun (WGS) entry which is preliminary data.</text>
</comment>
<accession>A0A9X1XU04</accession>
<dbReference type="AlphaFoldDB" id="A0A9X1XU04"/>